<dbReference type="OrthoDB" id="736963at2759"/>
<protein>
    <recommendedName>
        <fullName evidence="3">Protein NUCLEAR FUSION DEFECTIVE 6, chloroplastic/mitochondrial-like</fullName>
    </recommendedName>
</protein>
<proteinExistence type="predicted"/>
<organism evidence="1 2">
    <name type="scientific">Jatropha curcas</name>
    <name type="common">Barbados nut</name>
    <dbReference type="NCBI Taxonomy" id="180498"/>
    <lineage>
        <taxon>Eukaryota</taxon>
        <taxon>Viridiplantae</taxon>
        <taxon>Streptophyta</taxon>
        <taxon>Embryophyta</taxon>
        <taxon>Tracheophyta</taxon>
        <taxon>Spermatophyta</taxon>
        <taxon>Magnoliopsida</taxon>
        <taxon>eudicotyledons</taxon>
        <taxon>Gunneridae</taxon>
        <taxon>Pentapetalae</taxon>
        <taxon>rosids</taxon>
        <taxon>fabids</taxon>
        <taxon>Malpighiales</taxon>
        <taxon>Euphorbiaceae</taxon>
        <taxon>Crotonoideae</taxon>
        <taxon>Jatropheae</taxon>
        <taxon>Jatropha</taxon>
    </lineage>
</organism>
<evidence type="ECO:0000313" key="2">
    <source>
        <dbReference type="Proteomes" id="UP000027138"/>
    </source>
</evidence>
<keyword evidence="2" id="KW-1185">Reference proteome</keyword>
<dbReference type="PANTHER" id="PTHR33156">
    <property type="entry name" value="OS02G0230000 PROTEIN"/>
    <property type="match status" value="1"/>
</dbReference>
<dbReference type="Proteomes" id="UP000027138">
    <property type="component" value="Unassembled WGS sequence"/>
</dbReference>
<evidence type="ECO:0000313" key="1">
    <source>
        <dbReference type="EMBL" id="KDP24089.1"/>
    </source>
</evidence>
<dbReference type="AlphaFoldDB" id="A0A067JX26"/>
<dbReference type="STRING" id="180498.A0A067JX26"/>
<dbReference type="InterPro" id="IPR043459">
    <property type="entry name" value="NFD6/NOXY2-like"/>
</dbReference>
<dbReference type="EMBL" id="KK915137">
    <property type="protein sequence ID" value="KDP24089.1"/>
    <property type="molecule type" value="Genomic_DNA"/>
</dbReference>
<dbReference type="PANTHER" id="PTHR33156:SF48">
    <property type="entry name" value="PROTEIN NUCLEAR FUSION DEFECTIVE 6, MITOCHONDRIAL"/>
    <property type="match status" value="1"/>
</dbReference>
<name>A0A067JX26_JATCU</name>
<gene>
    <name evidence="1" type="ORF">JCGZ_25746</name>
</gene>
<sequence>MASFAAARSLYRSSSSARNVASRFAAKPKSSQASPFRAASNKPLSQSILRRPVEMSFGLESMMPYHTATASALMTSMLSISPRCYGWLPEGIKNVFVVDALIS</sequence>
<reference evidence="1 2" key="1">
    <citation type="journal article" date="2014" name="PLoS ONE">
        <title>Global Analysis of Gene Expression Profiles in Physic Nut (Jatropha curcas L.) Seedlings Exposed to Salt Stress.</title>
        <authorList>
            <person name="Zhang L."/>
            <person name="Zhang C."/>
            <person name="Wu P."/>
            <person name="Chen Y."/>
            <person name="Li M."/>
            <person name="Jiang H."/>
            <person name="Wu G."/>
        </authorList>
    </citation>
    <scope>NUCLEOTIDE SEQUENCE [LARGE SCALE GENOMIC DNA]</scope>
    <source>
        <strain evidence="2">cv. GZQX0401</strain>
        <tissue evidence="1">Young leaves</tissue>
    </source>
</reference>
<evidence type="ECO:0008006" key="3">
    <source>
        <dbReference type="Google" id="ProtNLM"/>
    </source>
</evidence>
<dbReference type="GO" id="GO:0005739">
    <property type="term" value="C:mitochondrion"/>
    <property type="evidence" value="ECO:0007669"/>
    <property type="project" value="TreeGrafter"/>
</dbReference>
<accession>A0A067JX26</accession>